<protein>
    <recommendedName>
        <fullName evidence="4">FUSC family protein</fullName>
    </recommendedName>
</protein>
<proteinExistence type="predicted"/>
<keyword evidence="1" id="KW-0812">Transmembrane</keyword>
<evidence type="ECO:0000256" key="1">
    <source>
        <dbReference type="SAM" id="Phobius"/>
    </source>
</evidence>
<dbReference type="Proteomes" id="UP000199403">
    <property type="component" value="Unassembled WGS sequence"/>
</dbReference>
<dbReference type="AlphaFoldDB" id="A0A1H6TG27"/>
<name>A0A1H6TG27_9BACT</name>
<reference evidence="3" key="1">
    <citation type="submission" date="2016-10" db="EMBL/GenBank/DDBJ databases">
        <authorList>
            <person name="Varghese N."/>
            <person name="Submissions S."/>
        </authorList>
    </citation>
    <scope>NUCLEOTIDE SEQUENCE [LARGE SCALE GENOMIC DNA]</scope>
    <source>
        <strain evidence="3">IBRC-M 10761</strain>
    </source>
</reference>
<organism evidence="2 3">
    <name type="scientific">Cyclobacterium xiamenense</name>
    <dbReference type="NCBI Taxonomy" id="1297121"/>
    <lineage>
        <taxon>Bacteria</taxon>
        <taxon>Pseudomonadati</taxon>
        <taxon>Bacteroidota</taxon>
        <taxon>Cytophagia</taxon>
        <taxon>Cytophagales</taxon>
        <taxon>Cyclobacteriaceae</taxon>
        <taxon>Cyclobacterium</taxon>
    </lineage>
</organism>
<dbReference type="EMBL" id="FNZH01000001">
    <property type="protein sequence ID" value="SEI75250.1"/>
    <property type="molecule type" value="Genomic_DNA"/>
</dbReference>
<feature type="transmembrane region" description="Helical" evidence="1">
    <location>
        <begin position="54"/>
        <end position="71"/>
    </location>
</feature>
<evidence type="ECO:0000313" key="3">
    <source>
        <dbReference type="Proteomes" id="UP000199403"/>
    </source>
</evidence>
<sequence>MEKKDLYQLTDEELVVEKKKLNKSKIFNAAAIGFLGGILIFGIVSWSLSSDKNLGFFIPMVIPIVFIYRMLKGPNKTKDLEEVLKERNLN</sequence>
<feature type="transmembrane region" description="Helical" evidence="1">
    <location>
        <begin position="26"/>
        <end position="48"/>
    </location>
</feature>
<evidence type="ECO:0000313" key="2">
    <source>
        <dbReference type="EMBL" id="SEI75250.1"/>
    </source>
</evidence>
<keyword evidence="3" id="KW-1185">Reference proteome</keyword>
<dbReference type="RefSeq" id="WP_092168025.1">
    <property type="nucleotide sequence ID" value="NZ_FNZH01000001.1"/>
</dbReference>
<keyword evidence="1" id="KW-1133">Transmembrane helix</keyword>
<accession>A0A1H6TG27</accession>
<gene>
    <name evidence="2" type="ORF">SAMN05192553_101111</name>
</gene>
<keyword evidence="1" id="KW-0472">Membrane</keyword>
<evidence type="ECO:0008006" key="4">
    <source>
        <dbReference type="Google" id="ProtNLM"/>
    </source>
</evidence>